<organism evidence="1 2">
    <name type="scientific">Nelumbo nucifera</name>
    <name type="common">Sacred lotus</name>
    <dbReference type="NCBI Taxonomy" id="4432"/>
    <lineage>
        <taxon>Eukaryota</taxon>
        <taxon>Viridiplantae</taxon>
        <taxon>Streptophyta</taxon>
        <taxon>Embryophyta</taxon>
        <taxon>Tracheophyta</taxon>
        <taxon>Spermatophyta</taxon>
        <taxon>Magnoliopsida</taxon>
        <taxon>Proteales</taxon>
        <taxon>Nelumbonaceae</taxon>
        <taxon>Nelumbo</taxon>
    </lineage>
</organism>
<reference evidence="1 2" key="1">
    <citation type="journal article" date="2020" name="Mol. Biol. Evol.">
        <title>Distinct Expression and Methylation Patterns for Genes with Different Fates following a Single Whole-Genome Duplication in Flowering Plants.</title>
        <authorList>
            <person name="Shi T."/>
            <person name="Rahmani R.S."/>
            <person name="Gugger P.F."/>
            <person name="Wang M."/>
            <person name="Li H."/>
            <person name="Zhang Y."/>
            <person name="Li Z."/>
            <person name="Wang Q."/>
            <person name="Van de Peer Y."/>
            <person name="Marchal K."/>
            <person name="Chen J."/>
        </authorList>
    </citation>
    <scope>NUCLEOTIDE SEQUENCE [LARGE SCALE GENOMIC DNA]</scope>
    <source>
        <tissue evidence="1">Leaf</tissue>
    </source>
</reference>
<evidence type="ECO:0000313" key="2">
    <source>
        <dbReference type="Proteomes" id="UP000607653"/>
    </source>
</evidence>
<accession>A0A822ZF30</accession>
<sequence length="35" mass="4105">MQGKVNCKKEGDVECKEAEDKMFENEDYMYTNSIP</sequence>
<evidence type="ECO:0000313" key="1">
    <source>
        <dbReference type="EMBL" id="DAD40208.1"/>
    </source>
</evidence>
<protein>
    <submittedName>
        <fullName evidence="1">Uncharacterized protein</fullName>
    </submittedName>
</protein>
<dbReference type="Proteomes" id="UP000607653">
    <property type="component" value="Unassembled WGS sequence"/>
</dbReference>
<dbReference type="AlphaFoldDB" id="A0A822ZF30"/>
<comment type="caution">
    <text evidence="1">The sequence shown here is derived from an EMBL/GenBank/DDBJ whole genome shotgun (WGS) entry which is preliminary data.</text>
</comment>
<name>A0A822ZF30_NELNU</name>
<proteinExistence type="predicted"/>
<gene>
    <name evidence="1" type="ORF">HUJ06_014531</name>
</gene>
<keyword evidence="2" id="KW-1185">Reference proteome</keyword>
<dbReference type="EMBL" id="DUZY01000005">
    <property type="protein sequence ID" value="DAD40208.1"/>
    <property type="molecule type" value="Genomic_DNA"/>
</dbReference>